<evidence type="ECO:0000313" key="1">
    <source>
        <dbReference type="EMBL" id="UVI30131.1"/>
    </source>
</evidence>
<organism evidence="1 2">
    <name type="scientific">Paenibacillus spongiae</name>
    <dbReference type="NCBI Taxonomy" id="2909671"/>
    <lineage>
        <taxon>Bacteria</taxon>
        <taxon>Bacillati</taxon>
        <taxon>Bacillota</taxon>
        <taxon>Bacilli</taxon>
        <taxon>Bacillales</taxon>
        <taxon>Paenibacillaceae</taxon>
        <taxon>Paenibacillus</taxon>
    </lineage>
</organism>
<dbReference type="RefSeq" id="WP_258386201.1">
    <property type="nucleotide sequence ID" value="NZ_CP091430.1"/>
</dbReference>
<dbReference type="InterPro" id="IPR045424">
    <property type="entry name" value="DUF6509"/>
</dbReference>
<sequence>MLTVKKYNVEAVVDPYGILSGQRYEFQLDLDIPEEDELYSENGVYLKVIFMVDGEQSRILSYHFYEITTNQYLDFDMEPEEEEALTAYCREHLPE</sequence>
<name>A0ABY5S875_9BACL</name>
<evidence type="ECO:0000313" key="2">
    <source>
        <dbReference type="Proteomes" id="UP001057877"/>
    </source>
</evidence>
<dbReference type="Pfam" id="PF20119">
    <property type="entry name" value="DUF6509"/>
    <property type="match status" value="1"/>
</dbReference>
<accession>A0ABY5S875</accession>
<dbReference type="Proteomes" id="UP001057877">
    <property type="component" value="Chromosome"/>
</dbReference>
<reference evidence="1" key="1">
    <citation type="submission" date="2022-01" db="EMBL/GenBank/DDBJ databases">
        <title>Paenibacillus spongiae sp. nov., isolated from marine sponge.</title>
        <authorList>
            <person name="Li Z."/>
            <person name="Zhang M."/>
        </authorList>
    </citation>
    <scope>NUCLEOTIDE SEQUENCE</scope>
    <source>
        <strain evidence="1">PHS-Z3</strain>
    </source>
</reference>
<gene>
    <name evidence="1" type="ORF">L1F29_32980</name>
</gene>
<proteinExistence type="predicted"/>
<protein>
    <submittedName>
        <fullName evidence="1">DUF6509 family protein</fullName>
    </submittedName>
</protein>
<dbReference type="EMBL" id="CP091430">
    <property type="protein sequence ID" value="UVI30131.1"/>
    <property type="molecule type" value="Genomic_DNA"/>
</dbReference>
<keyword evidence="2" id="KW-1185">Reference proteome</keyword>